<dbReference type="Gene3D" id="2.40.510.10">
    <property type="entry name" value="Positive stranded ssRNA viruses"/>
    <property type="match status" value="1"/>
</dbReference>
<dbReference type="Pfam" id="PF00915">
    <property type="entry name" value="Calici_coat"/>
    <property type="match status" value="1"/>
</dbReference>
<organism evidence="7 8">
    <name type="scientific">Norovirus GII/Hu/JP/2011/GII/Yuzawa/Gira2HS</name>
    <dbReference type="NCBI Taxonomy" id="1529924"/>
    <lineage>
        <taxon>Viruses</taxon>
        <taxon>Riboviria</taxon>
        <taxon>Orthornavirae</taxon>
        <taxon>Pisuviricota</taxon>
        <taxon>Pisoniviricetes</taxon>
        <taxon>Picornavirales</taxon>
        <taxon>Caliciviridae</taxon>
        <taxon>Norovirus</taxon>
        <taxon>Norovirus norwalkense</taxon>
        <taxon>Norwalk virus</taxon>
    </lineage>
</organism>
<evidence type="ECO:0000259" key="6">
    <source>
        <dbReference type="Pfam" id="PF08435"/>
    </source>
</evidence>
<dbReference type="Pfam" id="PF08435">
    <property type="entry name" value="Calici_coat_C"/>
    <property type="match status" value="1"/>
</dbReference>
<dbReference type="CDD" id="cd00205">
    <property type="entry name" value="rhv_like"/>
    <property type="match status" value="1"/>
</dbReference>
<comment type="subcellular location">
    <subcellularLocation>
        <location evidence="1">Host cytoplasm</location>
    </subcellularLocation>
    <subcellularLocation>
        <location evidence="2">Virion</location>
    </subcellularLocation>
</comment>
<proteinExistence type="predicted"/>
<feature type="domain" description="Calicivirus coat protein C-terminal" evidence="6">
    <location>
        <begin position="320"/>
        <end position="550"/>
    </location>
</feature>
<evidence type="ECO:0000256" key="1">
    <source>
        <dbReference type="ARBA" id="ARBA00004192"/>
    </source>
</evidence>
<feature type="domain" description="Calicivirus coat protein" evidence="5">
    <location>
        <begin position="11"/>
        <end position="283"/>
    </location>
</feature>
<keyword evidence="3" id="KW-0946">Virion</keyword>
<dbReference type="InterPro" id="IPR029053">
    <property type="entry name" value="Viral_coat"/>
</dbReference>
<dbReference type="InterPro" id="IPR013643">
    <property type="entry name" value="Calicivirus_coat_C"/>
</dbReference>
<accession>A0A076JB72</accession>
<dbReference type="SMR" id="A0A076JB72"/>
<evidence type="ECO:0000313" key="8">
    <source>
        <dbReference type="Proteomes" id="UP000166685"/>
    </source>
</evidence>
<keyword evidence="4" id="KW-1035">Host cytoplasm</keyword>
<name>A0A076JB72_NORV</name>
<gene>
    <name evidence="7" type="primary">VP1</name>
</gene>
<dbReference type="Gene3D" id="2.60.120.20">
    <property type="match status" value="1"/>
</dbReference>
<dbReference type="SUPFAM" id="SSF88633">
    <property type="entry name" value="Positive stranded ssRNA viruses"/>
    <property type="match status" value="1"/>
</dbReference>
<dbReference type="InterPro" id="IPR004005">
    <property type="entry name" value="Calicivirus_coat"/>
</dbReference>
<reference evidence="7 8" key="1">
    <citation type="submission" date="2014-01" db="EMBL/GenBank/DDBJ databases">
        <authorList>
            <person name="Park Y."/>
            <person name="Wu F.-T."/>
            <person name="Miki M."/>
            <person name="Amano K."/>
            <person name="Ozawa K."/>
            <person name="Murakami K."/>
            <person name="Todaka R."/>
            <person name="Shimoike T."/>
            <person name="Oka T."/>
            <person name="Uchida K."/>
            <person name="Shinohara M."/>
            <person name="Katayama K."/>
        </authorList>
    </citation>
    <scope>NUCLEOTIDE SEQUENCE [LARGE SCALE GENOMIC DNA]</scope>
    <source>
        <strain evidence="7">Yuzawa/Gira2HS</strain>
    </source>
</reference>
<dbReference type="GO" id="GO:0030430">
    <property type="term" value="C:host cell cytoplasm"/>
    <property type="evidence" value="ECO:0007669"/>
    <property type="project" value="UniProtKB-SubCell"/>
</dbReference>
<dbReference type="GO" id="GO:0044423">
    <property type="term" value="C:virion component"/>
    <property type="evidence" value="ECO:0007669"/>
    <property type="project" value="UniProtKB-KW"/>
</dbReference>
<evidence type="ECO:0000313" key="7">
    <source>
        <dbReference type="EMBL" id="AII73762.1"/>
    </source>
</evidence>
<dbReference type="EMBL" id="KJ196291">
    <property type="protein sequence ID" value="AII73762.1"/>
    <property type="molecule type" value="Genomic_RNA"/>
</dbReference>
<evidence type="ECO:0000259" key="5">
    <source>
        <dbReference type="Pfam" id="PF00915"/>
    </source>
</evidence>
<dbReference type="Proteomes" id="UP000166685">
    <property type="component" value="Segment"/>
</dbReference>
<evidence type="ECO:0000256" key="2">
    <source>
        <dbReference type="ARBA" id="ARBA00004328"/>
    </source>
</evidence>
<dbReference type="InterPro" id="IPR033703">
    <property type="entry name" value="Rhv-like"/>
</dbReference>
<evidence type="ECO:0000256" key="4">
    <source>
        <dbReference type="ARBA" id="ARBA00023200"/>
    </source>
</evidence>
<sequence>MKMASKDASPSTDGTANLVPESQQEVLALQPVAGAQIAAPVAGQFNVIDPWIYQNFVQAPEGEFTVSPRNSTGEILMNLELGPQLNPYLAHLARMYNAYAGGFEVQVLLAGNAFTAGKIIVCAVPPNFPLQNISAAQATQLPHVVVDVRQLEPVVLPLPDVRAGFYHYNQVEESRMRLVAILYTPLRTNSAGDDAFTVSCRILTRPAPDFSFFFLIPPTIESKTTPFTLPRLPISEMTNSRFPLVIKGMVVDPNLPLQANFQNGRITLDGELQGTTLPTSTSIGRISGTHMSSTPSRIIQHEDSGDSTQPRVFNPVWMDLTENNWTEFQPFNDQPAPLGCPDFKAKILGTLIRQPNNGSYYFDAYLDTRQHGTFAPYTGHAAVHSDQQAGHLAQGYKIQFSPTGIESDQNTDLNQLPDYGGAMTVSKGLAPAAAPDFPGEMILYFVSDMPVRNPNGERRDTEILCLLPQEMVTHFYEQQAPSQGDVALVRYINAETGRVMFEGKLHRNGFFTVSATARTLIVPDGYFRFDSWVNRFYTLSPMGTGNGRRRARMLE</sequence>
<evidence type="ECO:0000256" key="3">
    <source>
        <dbReference type="ARBA" id="ARBA00022844"/>
    </source>
</evidence>
<dbReference type="Gene3D" id="2.40.30.120">
    <property type="entry name" value="Positive stranded ssRNA viruses"/>
    <property type="match status" value="1"/>
</dbReference>
<protein>
    <submittedName>
        <fullName evidence="7">VP1</fullName>
    </submittedName>
</protein>